<protein>
    <submittedName>
        <fullName evidence="3">Pilus assembly protein</fullName>
    </submittedName>
</protein>
<reference evidence="3 4" key="1">
    <citation type="submission" date="2018-06" db="EMBL/GenBank/DDBJ databases">
        <title>Phytoactinopolyspora halophila sp. nov., a novel halophilic actinomycete isolated from a saline soil in China.</title>
        <authorList>
            <person name="Tang S.-K."/>
        </authorList>
    </citation>
    <scope>NUCLEOTIDE SEQUENCE [LARGE SCALE GENOMIC DNA]</scope>
    <source>
        <strain evidence="3 4">YIM 96934</strain>
    </source>
</reference>
<dbReference type="Proteomes" id="UP000250462">
    <property type="component" value="Unassembled WGS sequence"/>
</dbReference>
<evidence type="ECO:0000259" key="2">
    <source>
        <dbReference type="Pfam" id="PF07811"/>
    </source>
</evidence>
<sequence>MRTRLRSERGASALELAVYTPIMFFVIFVIIQFALHYHGNQVAHSAAREGSRILRVEPNALSEAEQHAAEYAAQLGGNHLTDVTVQAQRVGTDYVRVEVCGRAREIIKNITPRVCQHAEGPIEEFQPDI</sequence>
<keyword evidence="1" id="KW-0812">Transmembrane</keyword>
<organism evidence="3 4">
    <name type="scientific">Phytoactinopolyspora halophila</name>
    <dbReference type="NCBI Taxonomy" id="1981511"/>
    <lineage>
        <taxon>Bacteria</taxon>
        <taxon>Bacillati</taxon>
        <taxon>Actinomycetota</taxon>
        <taxon>Actinomycetes</taxon>
        <taxon>Jiangellales</taxon>
        <taxon>Jiangellaceae</taxon>
        <taxon>Phytoactinopolyspora</taxon>
    </lineage>
</organism>
<dbReference type="RefSeq" id="WP_112256088.1">
    <property type="nucleotide sequence ID" value="NZ_QMIG01000001.1"/>
</dbReference>
<name>A0A329R1Y4_9ACTN</name>
<evidence type="ECO:0000313" key="4">
    <source>
        <dbReference type="Proteomes" id="UP000250462"/>
    </source>
</evidence>
<dbReference type="EMBL" id="QMIG01000001">
    <property type="protein sequence ID" value="RAW18551.1"/>
    <property type="molecule type" value="Genomic_DNA"/>
</dbReference>
<keyword evidence="4" id="KW-1185">Reference proteome</keyword>
<dbReference type="InterPro" id="IPR012495">
    <property type="entry name" value="TadE-like_dom"/>
</dbReference>
<keyword evidence="1" id="KW-1133">Transmembrane helix</keyword>
<feature type="domain" description="TadE-like" evidence="2">
    <location>
        <begin position="10"/>
        <end position="52"/>
    </location>
</feature>
<comment type="caution">
    <text evidence="3">The sequence shown here is derived from an EMBL/GenBank/DDBJ whole genome shotgun (WGS) entry which is preliminary data.</text>
</comment>
<keyword evidence="1" id="KW-0472">Membrane</keyword>
<accession>A0A329R1Y4</accession>
<dbReference type="AlphaFoldDB" id="A0A329R1Y4"/>
<evidence type="ECO:0000256" key="1">
    <source>
        <dbReference type="SAM" id="Phobius"/>
    </source>
</evidence>
<gene>
    <name evidence="3" type="ORF">DPM12_00165</name>
</gene>
<dbReference type="Pfam" id="PF07811">
    <property type="entry name" value="TadE"/>
    <property type="match status" value="1"/>
</dbReference>
<feature type="transmembrane region" description="Helical" evidence="1">
    <location>
        <begin position="12"/>
        <end position="35"/>
    </location>
</feature>
<dbReference type="OrthoDB" id="5187619at2"/>
<proteinExistence type="predicted"/>
<evidence type="ECO:0000313" key="3">
    <source>
        <dbReference type="EMBL" id="RAW18551.1"/>
    </source>
</evidence>